<protein>
    <submittedName>
        <fullName evidence="3">Pimeloyl-ACP methyl ester carboxylesterase</fullName>
    </submittedName>
</protein>
<keyword evidence="4" id="KW-1185">Reference proteome</keyword>
<name>A0ABU0M6Z0_9HYPH</name>
<dbReference type="Proteomes" id="UP001223743">
    <property type="component" value="Unassembled WGS sequence"/>
</dbReference>
<dbReference type="EMBL" id="JAUSWJ010000001">
    <property type="protein sequence ID" value="MDQ0516678.1"/>
    <property type="molecule type" value="Genomic_DNA"/>
</dbReference>
<comment type="similarity">
    <text evidence="1">Belongs to the AB hydrolase superfamily. FUS2 hydrolase family.</text>
</comment>
<evidence type="ECO:0000313" key="3">
    <source>
        <dbReference type="EMBL" id="MDQ0516678.1"/>
    </source>
</evidence>
<dbReference type="PANTHER" id="PTHR22946:SF12">
    <property type="entry name" value="CONIDIAL PIGMENT BIOSYNTHESIS PROTEIN AYG1 (AFU_ORTHOLOGUE AFUA_2G17550)"/>
    <property type="match status" value="1"/>
</dbReference>
<accession>A0ABU0M6Z0</accession>
<comment type="caution">
    <text evidence="3">The sequence shown here is derived from an EMBL/GenBank/DDBJ whole genome shotgun (WGS) entry which is preliminary data.</text>
</comment>
<dbReference type="Pfam" id="PF12697">
    <property type="entry name" value="Abhydrolase_6"/>
    <property type="match status" value="1"/>
</dbReference>
<dbReference type="Gene3D" id="1.20.1440.110">
    <property type="entry name" value="acylaminoacyl peptidase"/>
    <property type="match status" value="1"/>
</dbReference>
<sequence>MPRLFHDEMHDEFGCWLYGYIATGGPEFGEIAALAEAVGEGGDEAYHSAFVAAGERAFAEAEAAERSGHRQAARENYLRASAIFDTSYHPLYGAPTDPRLVAAFRRQMAAMERAFALMEPRPVPLAIPFEGATIQAWYLPPPKEAGGAAPLVVFTNGYDGTVTDMYFASAAAAHRRGYGSLIFDGPGQGGMLYEQGVVMRPDWETVVSAVIDVAVTLPGVDPARIALSGWSFGGYLAPRAASAEPRIAALIADPLLPGLADGVRAMAMKFGASRDQAADLRTLAPEFVAAMDSVVRGNPSLDWKIVKRGFWVHGVDSLAGYLADAERYTLWERLEAIRCPTLVTVGENDSLAAGAPAAFERLTCPKLMIRFTAAEGAGDHCEMANRALLNRRTFDWLDDVFAGRFG</sequence>
<reference evidence="3 4" key="1">
    <citation type="submission" date="2023-07" db="EMBL/GenBank/DDBJ databases">
        <title>Genomic Encyclopedia of Type Strains, Phase IV (KMG-IV): sequencing the most valuable type-strain genomes for metagenomic binning, comparative biology and taxonomic classification.</title>
        <authorList>
            <person name="Goeker M."/>
        </authorList>
    </citation>
    <scope>NUCLEOTIDE SEQUENCE [LARGE SCALE GENOMIC DNA]</scope>
    <source>
        <strain evidence="3 4">B1-1</strain>
    </source>
</reference>
<dbReference type="InterPro" id="IPR050261">
    <property type="entry name" value="FrsA_esterase"/>
</dbReference>
<gene>
    <name evidence="3" type="ORF">QO015_002291</name>
</gene>
<dbReference type="Gene3D" id="3.40.50.1820">
    <property type="entry name" value="alpha/beta hydrolase"/>
    <property type="match status" value="1"/>
</dbReference>
<dbReference type="InterPro" id="IPR000073">
    <property type="entry name" value="AB_hydrolase_1"/>
</dbReference>
<evidence type="ECO:0000256" key="1">
    <source>
        <dbReference type="ARBA" id="ARBA00038115"/>
    </source>
</evidence>
<proteinExistence type="inferred from homology"/>
<dbReference type="RefSeq" id="WP_266279295.1">
    <property type="nucleotide sequence ID" value="NZ_JAPKNF010000001.1"/>
</dbReference>
<organism evidence="3 4">
    <name type="scientific">Kaistia geumhonensis</name>
    <dbReference type="NCBI Taxonomy" id="410839"/>
    <lineage>
        <taxon>Bacteria</taxon>
        <taxon>Pseudomonadati</taxon>
        <taxon>Pseudomonadota</taxon>
        <taxon>Alphaproteobacteria</taxon>
        <taxon>Hyphomicrobiales</taxon>
        <taxon>Kaistiaceae</taxon>
        <taxon>Kaistia</taxon>
    </lineage>
</organism>
<evidence type="ECO:0000313" key="4">
    <source>
        <dbReference type="Proteomes" id="UP001223743"/>
    </source>
</evidence>
<dbReference type="PANTHER" id="PTHR22946">
    <property type="entry name" value="DIENELACTONE HYDROLASE DOMAIN-CONTAINING PROTEIN-RELATED"/>
    <property type="match status" value="1"/>
</dbReference>
<evidence type="ECO:0000259" key="2">
    <source>
        <dbReference type="Pfam" id="PF12697"/>
    </source>
</evidence>
<dbReference type="InterPro" id="IPR029058">
    <property type="entry name" value="AB_hydrolase_fold"/>
</dbReference>
<feature type="domain" description="AB hydrolase-1" evidence="2">
    <location>
        <begin position="152"/>
        <end position="381"/>
    </location>
</feature>
<dbReference type="SUPFAM" id="SSF53474">
    <property type="entry name" value="alpha/beta-Hydrolases"/>
    <property type="match status" value="1"/>
</dbReference>